<dbReference type="Proteomes" id="UP000536746">
    <property type="component" value="Unassembled WGS sequence"/>
</dbReference>
<reference evidence="1 2" key="1">
    <citation type="journal article" date="2020" name="Front. Plant Sci.">
        <title>Isolation of Rhizosphere Bacteria That Improve Quality and Water Stress Tolerance in Greenhouse Ornamentals.</title>
        <authorList>
            <person name="Nordstedt N.P."/>
            <person name="Jones M.L."/>
        </authorList>
    </citation>
    <scope>NUCLEOTIDE SEQUENCE [LARGE SCALE GENOMIC DNA]</scope>
    <source>
        <strain evidence="1 2">C6C2</strain>
    </source>
</reference>
<proteinExistence type="predicted"/>
<dbReference type="EMBL" id="JABFMT010000035">
    <property type="protein sequence ID" value="NUU04134.1"/>
    <property type="molecule type" value="Genomic_DNA"/>
</dbReference>
<organism evidence="1 2">
    <name type="scientific">Herbaspirillum robiniae</name>
    <dbReference type="NCBI Taxonomy" id="2014887"/>
    <lineage>
        <taxon>Bacteria</taxon>
        <taxon>Pseudomonadati</taxon>
        <taxon>Pseudomonadota</taxon>
        <taxon>Betaproteobacteria</taxon>
        <taxon>Burkholderiales</taxon>
        <taxon>Oxalobacteraceae</taxon>
        <taxon>Herbaspirillum</taxon>
    </lineage>
</organism>
<protein>
    <submittedName>
        <fullName evidence="1">Uncharacterized protein</fullName>
    </submittedName>
</protein>
<evidence type="ECO:0000313" key="1">
    <source>
        <dbReference type="EMBL" id="NUU04134.1"/>
    </source>
</evidence>
<evidence type="ECO:0000313" key="2">
    <source>
        <dbReference type="Proteomes" id="UP000536746"/>
    </source>
</evidence>
<accession>A0ABX2M8H5</accession>
<sequence>MFITLPSWQVQGVPRTLLAPAVPWRSALLDVSQPCFLVAPSHDSAVPQTHVRLFSDIDELLVHVRGERNDGCEVYALTCQDEGLCVSVVSGIGSYPCPQTGIKLRVFFDGSDRPRPAHSGQPQFYSQLLFEIEAKFAKVE</sequence>
<gene>
    <name evidence="1" type="ORF">HNO84_21200</name>
</gene>
<comment type="caution">
    <text evidence="1">The sequence shown here is derived from an EMBL/GenBank/DDBJ whole genome shotgun (WGS) entry which is preliminary data.</text>
</comment>
<keyword evidence="2" id="KW-1185">Reference proteome</keyword>
<name>A0ABX2M8H5_9BURK</name>
<dbReference type="RefSeq" id="WP_175354870.1">
    <property type="nucleotide sequence ID" value="NZ_JABFMT010000035.1"/>
</dbReference>